<dbReference type="EMBL" id="ML208686">
    <property type="protein sequence ID" value="TFK61182.1"/>
    <property type="molecule type" value="Genomic_DNA"/>
</dbReference>
<dbReference type="Proteomes" id="UP000308600">
    <property type="component" value="Unassembled WGS sequence"/>
</dbReference>
<gene>
    <name evidence="1" type="ORF">BDN72DRAFT_904325</name>
</gene>
<reference evidence="1 2" key="1">
    <citation type="journal article" date="2019" name="Nat. Ecol. Evol.">
        <title>Megaphylogeny resolves global patterns of mushroom evolution.</title>
        <authorList>
            <person name="Varga T."/>
            <person name="Krizsan K."/>
            <person name="Foldi C."/>
            <person name="Dima B."/>
            <person name="Sanchez-Garcia M."/>
            <person name="Sanchez-Ramirez S."/>
            <person name="Szollosi G.J."/>
            <person name="Szarkandi J.G."/>
            <person name="Papp V."/>
            <person name="Albert L."/>
            <person name="Andreopoulos W."/>
            <person name="Angelini C."/>
            <person name="Antonin V."/>
            <person name="Barry K.W."/>
            <person name="Bougher N.L."/>
            <person name="Buchanan P."/>
            <person name="Buyck B."/>
            <person name="Bense V."/>
            <person name="Catcheside P."/>
            <person name="Chovatia M."/>
            <person name="Cooper J."/>
            <person name="Damon W."/>
            <person name="Desjardin D."/>
            <person name="Finy P."/>
            <person name="Geml J."/>
            <person name="Haridas S."/>
            <person name="Hughes K."/>
            <person name="Justo A."/>
            <person name="Karasinski D."/>
            <person name="Kautmanova I."/>
            <person name="Kiss B."/>
            <person name="Kocsube S."/>
            <person name="Kotiranta H."/>
            <person name="LaButti K.M."/>
            <person name="Lechner B.E."/>
            <person name="Liimatainen K."/>
            <person name="Lipzen A."/>
            <person name="Lukacs Z."/>
            <person name="Mihaltcheva S."/>
            <person name="Morgado L.N."/>
            <person name="Niskanen T."/>
            <person name="Noordeloos M.E."/>
            <person name="Ohm R.A."/>
            <person name="Ortiz-Santana B."/>
            <person name="Ovrebo C."/>
            <person name="Racz N."/>
            <person name="Riley R."/>
            <person name="Savchenko A."/>
            <person name="Shiryaev A."/>
            <person name="Soop K."/>
            <person name="Spirin V."/>
            <person name="Szebenyi C."/>
            <person name="Tomsovsky M."/>
            <person name="Tulloss R.E."/>
            <person name="Uehling J."/>
            <person name="Grigoriev I.V."/>
            <person name="Vagvolgyi C."/>
            <person name="Papp T."/>
            <person name="Martin F.M."/>
            <person name="Miettinen O."/>
            <person name="Hibbett D.S."/>
            <person name="Nagy L.G."/>
        </authorList>
    </citation>
    <scope>NUCLEOTIDE SEQUENCE [LARGE SCALE GENOMIC DNA]</scope>
    <source>
        <strain evidence="1 2">NL-1719</strain>
    </source>
</reference>
<evidence type="ECO:0000313" key="2">
    <source>
        <dbReference type="Proteomes" id="UP000308600"/>
    </source>
</evidence>
<accession>A0ACD3A6G4</accession>
<proteinExistence type="predicted"/>
<organism evidence="1 2">
    <name type="scientific">Pluteus cervinus</name>
    <dbReference type="NCBI Taxonomy" id="181527"/>
    <lineage>
        <taxon>Eukaryota</taxon>
        <taxon>Fungi</taxon>
        <taxon>Dikarya</taxon>
        <taxon>Basidiomycota</taxon>
        <taxon>Agaricomycotina</taxon>
        <taxon>Agaricomycetes</taxon>
        <taxon>Agaricomycetidae</taxon>
        <taxon>Agaricales</taxon>
        <taxon>Pluteineae</taxon>
        <taxon>Pluteaceae</taxon>
        <taxon>Pluteus</taxon>
    </lineage>
</organism>
<name>A0ACD3A6G4_9AGAR</name>
<protein>
    <submittedName>
        <fullName evidence="1">Uncharacterized protein</fullName>
    </submittedName>
</protein>
<keyword evidence="2" id="KW-1185">Reference proteome</keyword>
<sequence length="279" mass="31165">MFARKSSPPRRVPDTSGSATSGRPAKPPPKGLPQPAFIHSFTARRTRLRAATPNTSPTAAPRLQSSRQTKKPRLHCWVFIRSYDEIRECFRACATAIQGALDEFLKMIEGLPFQLLKDVLKVLRADEAYMCQTLQLADVLRECLKVIVDLEKCCMTARWEVKQGDKHLDAVSELLVVQGVRLNNTLAEYHGLAVQGLGLLQTVLSQCKVPMAAVNGTFASLANARGDRKDCISPWVCSRCRAHFGRRDTISLRRASLQADTIRTLMLMKNWLRGGHLEI</sequence>
<evidence type="ECO:0000313" key="1">
    <source>
        <dbReference type="EMBL" id="TFK61182.1"/>
    </source>
</evidence>